<keyword evidence="1" id="KW-0472">Membrane</keyword>
<dbReference type="AlphaFoldDB" id="A0A1Y1ZZE0"/>
<organism evidence="2 3">
    <name type="scientific">Clohesyomyces aquaticus</name>
    <dbReference type="NCBI Taxonomy" id="1231657"/>
    <lineage>
        <taxon>Eukaryota</taxon>
        <taxon>Fungi</taxon>
        <taxon>Dikarya</taxon>
        <taxon>Ascomycota</taxon>
        <taxon>Pezizomycotina</taxon>
        <taxon>Dothideomycetes</taxon>
        <taxon>Pleosporomycetidae</taxon>
        <taxon>Pleosporales</taxon>
        <taxon>Lindgomycetaceae</taxon>
        <taxon>Clohesyomyces</taxon>
    </lineage>
</organism>
<evidence type="ECO:0000256" key="1">
    <source>
        <dbReference type="SAM" id="Phobius"/>
    </source>
</evidence>
<keyword evidence="1" id="KW-0812">Transmembrane</keyword>
<keyword evidence="3" id="KW-1185">Reference proteome</keyword>
<feature type="transmembrane region" description="Helical" evidence="1">
    <location>
        <begin position="57"/>
        <end position="76"/>
    </location>
</feature>
<keyword evidence="1" id="KW-1133">Transmembrane helix</keyword>
<reference evidence="2 3" key="1">
    <citation type="submission" date="2016-07" db="EMBL/GenBank/DDBJ databases">
        <title>Pervasive Adenine N6-methylation of Active Genes in Fungi.</title>
        <authorList>
            <consortium name="DOE Joint Genome Institute"/>
            <person name="Mondo S.J."/>
            <person name="Dannebaum R.O."/>
            <person name="Kuo R.C."/>
            <person name="Labutti K."/>
            <person name="Haridas S."/>
            <person name="Kuo A."/>
            <person name="Salamov A."/>
            <person name="Ahrendt S.R."/>
            <person name="Lipzen A."/>
            <person name="Sullivan W."/>
            <person name="Andreopoulos W.B."/>
            <person name="Clum A."/>
            <person name="Lindquist E."/>
            <person name="Daum C."/>
            <person name="Ramamoorthy G.K."/>
            <person name="Gryganskyi A."/>
            <person name="Culley D."/>
            <person name="Magnuson J.K."/>
            <person name="James T.Y."/>
            <person name="O'Malley M.A."/>
            <person name="Stajich J.E."/>
            <person name="Spatafora J.W."/>
            <person name="Visel A."/>
            <person name="Grigoriev I.V."/>
        </authorList>
    </citation>
    <scope>NUCLEOTIDE SEQUENCE [LARGE SCALE GENOMIC DNA]</scope>
    <source>
        <strain evidence="2 3">CBS 115471</strain>
    </source>
</reference>
<evidence type="ECO:0000313" key="2">
    <source>
        <dbReference type="EMBL" id="ORY15417.1"/>
    </source>
</evidence>
<dbReference type="Proteomes" id="UP000193144">
    <property type="component" value="Unassembled WGS sequence"/>
</dbReference>
<proteinExistence type="predicted"/>
<gene>
    <name evidence="2" type="ORF">BCR34DRAFT_177881</name>
</gene>
<dbReference type="EMBL" id="MCFA01000025">
    <property type="protein sequence ID" value="ORY15417.1"/>
    <property type="molecule type" value="Genomic_DNA"/>
</dbReference>
<protein>
    <submittedName>
        <fullName evidence="2">Uncharacterized protein</fullName>
    </submittedName>
</protein>
<name>A0A1Y1ZZE0_9PLEO</name>
<accession>A0A1Y1ZZE0</accession>
<comment type="caution">
    <text evidence="2">The sequence shown here is derived from an EMBL/GenBank/DDBJ whole genome shotgun (WGS) entry which is preliminary data.</text>
</comment>
<evidence type="ECO:0000313" key="3">
    <source>
        <dbReference type="Proteomes" id="UP000193144"/>
    </source>
</evidence>
<sequence>MMFVPGPINIVSPLAAPMQSIVDSSTNSPSSDFVGALHLTGDFVADQLSLHPGLSTWLLIIPFLIVILAITFNIKVGEWAKEEEHRLMENGIKRLKKRGLKPWNSEASWDSDLEKAMGLAKLAELEDYRELEEKCWVDKEIKIIIGRDSPAVA</sequence>